<dbReference type="STRING" id="1450537.A0A395HWD7"/>
<feature type="domain" description="Chalcone/stilbene synthase C-terminal" evidence="6">
    <location>
        <begin position="263"/>
        <end position="399"/>
    </location>
</feature>
<feature type="domain" description="Chalcone/stilbene synthase N-terminal" evidence="5">
    <location>
        <begin position="14"/>
        <end position="241"/>
    </location>
</feature>
<evidence type="ECO:0000259" key="6">
    <source>
        <dbReference type="Pfam" id="PF02797"/>
    </source>
</evidence>
<name>A0A395HWD7_ASPHC</name>
<keyword evidence="2 3" id="KW-0808">Transferase</keyword>
<dbReference type="VEuPathDB" id="FungiDB:BO97DRAFT_470697"/>
<proteinExistence type="inferred from homology"/>
<accession>A0A395HWD7</accession>
<dbReference type="AlphaFoldDB" id="A0A395HWD7"/>
<reference evidence="7 8" key="1">
    <citation type="submission" date="2018-02" db="EMBL/GenBank/DDBJ databases">
        <title>The genomes of Aspergillus section Nigri reveals drivers in fungal speciation.</title>
        <authorList>
            <consortium name="DOE Joint Genome Institute"/>
            <person name="Vesth T.C."/>
            <person name="Nybo J."/>
            <person name="Theobald S."/>
            <person name="Brandl J."/>
            <person name="Frisvad J.C."/>
            <person name="Nielsen K.F."/>
            <person name="Lyhne E.K."/>
            <person name="Kogle M.E."/>
            <person name="Kuo A."/>
            <person name="Riley R."/>
            <person name="Clum A."/>
            <person name="Nolan M."/>
            <person name="Lipzen A."/>
            <person name="Salamov A."/>
            <person name="Henrissat B."/>
            <person name="Wiebenga A."/>
            <person name="De vries R.P."/>
            <person name="Grigoriev I.V."/>
            <person name="Mortensen U.H."/>
            <person name="Andersen M.R."/>
            <person name="Baker S.E."/>
        </authorList>
    </citation>
    <scope>NUCLEOTIDE SEQUENCE [LARGE SCALE GENOMIC DNA]</scope>
    <source>
        <strain evidence="7 8">CBS 101889</strain>
    </source>
</reference>
<keyword evidence="3" id="KW-0012">Acyltransferase</keyword>
<dbReference type="InterPro" id="IPR011141">
    <property type="entry name" value="Polyketide_synthase_type-III"/>
</dbReference>
<dbReference type="OrthoDB" id="329835at2759"/>
<dbReference type="PIRSF" id="PIRSF000451">
    <property type="entry name" value="PKS_III"/>
    <property type="match status" value="1"/>
</dbReference>
<feature type="region of interest" description="Disordered" evidence="4">
    <location>
        <begin position="1"/>
        <end position="29"/>
    </location>
</feature>
<evidence type="ECO:0000256" key="4">
    <source>
        <dbReference type="SAM" id="MobiDB-lite"/>
    </source>
</evidence>
<dbReference type="SUPFAM" id="SSF53901">
    <property type="entry name" value="Thiolase-like"/>
    <property type="match status" value="1"/>
</dbReference>
<keyword evidence="8" id="KW-1185">Reference proteome</keyword>
<dbReference type="InterPro" id="IPR012328">
    <property type="entry name" value="Chalcone/stilbene_synt_C"/>
</dbReference>
<dbReference type="RefSeq" id="XP_025550993.1">
    <property type="nucleotide sequence ID" value="XM_025699974.1"/>
</dbReference>
<evidence type="ECO:0000259" key="5">
    <source>
        <dbReference type="Pfam" id="PF00195"/>
    </source>
</evidence>
<dbReference type="InterPro" id="IPR001099">
    <property type="entry name" value="Chalcone/stilbene_synt_N"/>
</dbReference>
<dbReference type="Pfam" id="PF02797">
    <property type="entry name" value="Chal_sti_synt_C"/>
    <property type="match status" value="1"/>
</dbReference>
<comment type="similarity">
    <text evidence="1 3">Belongs to the thiolase-like superfamily. Chalcone/stilbene synthases family.</text>
</comment>
<gene>
    <name evidence="7" type="ORF">BO97DRAFT_470697</name>
</gene>
<dbReference type="Proteomes" id="UP000248961">
    <property type="component" value="Unassembled WGS sequence"/>
</dbReference>
<dbReference type="Pfam" id="PF00195">
    <property type="entry name" value="Chal_sti_synt_N"/>
    <property type="match status" value="1"/>
</dbReference>
<sequence>MGTTQSTTNFPEENKQQTSEPTTTITGLGTEWPSSLITAEDFRSYILTHYPASAPWVQTLLKVHSRTEIATRALLGFENNPKWHNTHPPTAREVDASFRQHGIPLATTAARKALADSNNLPGSAITHMVSVTVTNAGAPGYDQAVARALGVPVSAERFLLSGVGCAGGLAALRLASKLACAATARGEAARILVLACEVCSVFLAAEVFAAAAGSGDGEGEGDAGVGIGPVLFGDGAAALVLCNALGMAGMGMSGKYAVVDCRTSITPDTHDVMAYGVTEHGFKLALSREVPRLAVGGLQEGFRALMEANAPFAGAQPDDFDWAVHPGGLAILRGAQKVLGLEEEALRASYEVYRTRGNASSVAVLAVLDLLRGLEMRRREVVAVSFGPGLTTEMALLKRLV</sequence>
<organism evidence="7 8">
    <name type="scientific">Aspergillus homomorphus (strain CBS 101889)</name>
    <dbReference type="NCBI Taxonomy" id="1450537"/>
    <lineage>
        <taxon>Eukaryota</taxon>
        <taxon>Fungi</taxon>
        <taxon>Dikarya</taxon>
        <taxon>Ascomycota</taxon>
        <taxon>Pezizomycotina</taxon>
        <taxon>Eurotiomycetes</taxon>
        <taxon>Eurotiomycetidae</taxon>
        <taxon>Eurotiales</taxon>
        <taxon>Aspergillaceae</taxon>
        <taxon>Aspergillus</taxon>
        <taxon>Aspergillus subgen. Circumdati</taxon>
    </lineage>
</organism>
<dbReference type="InterPro" id="IPR016039">
    <property type="entry name" value="Thiolase-like"/>
</dbReference>
<dbReference type="GO" id="GO:0030639">
    <property type="term" value="P:polyketide biosynthetic process"/>
    <property type="evidence" value="ECO:0007669"/>
    <property type="project" value="TreeGrafter"/>
</dbReference>
<dbReference type="PANTHER" id="PTHR11877:SF46">
    <property type="entry name" value="TYPE III POLYKETIDE SYNTHASE A"/>
    <property type="match status" value="1"/>
</dbReference>
<dbReference type="GO" id="GO:0016747">
    <property type="term" value="F:acyltransferase activity, transferring groups other than amino-acyl groups"/>
    <property type="evidence" value="ECO:0007669"/>
    <property type="project" value="InterPro"/>
</dbReference>
<evidence type="ECO:0000313" key="8">
    <source>
        <dbReference type="Proteomes" id="UP000248961"/>
    </source>
</evidence>
<dbReference type="PANTHER" id="PTHR11877">
    <property type="entry name" value="HYDROXYMETHYLGLUTARYL-COA SYNTHASE"/>
    <property type="match status" value="1"/>
</dbReference>
<evidence type="ECO:0000256" key="3">
    <source>
        <dbReference type="RuleBase" id="RU003633"/>
    </source>
</evidence>
<evidence type="ECO:0000256" key="1">
    <source>
        <dbReference type="ARBA" id="ARBA00005531"/>
    </source>
</evidence>
<evidence type="ECO:0000256" key="2">
    <source>
        <dbReference type="ARBA" id="ARBA00022679"/>
    </source>
</evidence>
<protein>
    <submittedName>
        <fullName evidence="7">Thiolase-like protein</fullName>
    </submittedName>
</protein>
<dbReference type="EMBL" id="KZ824286">
    <property type="protein sequence ID" value="RAL11839.1"/>
    <property type="molecule type" value="Genomic_DNA"/>
</dbReference>
<dbReference type="GeneID" id="37204263"/>
<evidence type="ECO:0000313" key="7">
    <source>
        <dbReference type="EMBL" id="RAL11839.1"/>
    </source>
</evidence>
<dbReference type="Gene3D" id="3.40.47.10">
    <property type="match status" value="2"/>
</dbReference>